<gene>
    <name evidence="2" type="ORF">J1N35_018923</name>
</gene>
<dbReference type="SUPFAM" id="SSF53098">
    <property type="entry name" value="Ribonuclease H-like"/>
    <property type="match status" value="1"/>
</dbReference>
<dbReference type="InterPro" id="IPR002156">
    <property type="entry name" value="RNaseH_domain"/>
</dbReference>
<dbReference type="Pfam" id="PF13456">
    <property type="entry name" value="RVT_3"/>
    <property type="match status" value="1"/>
</dbReference>
<dbReference type="PANTHER" id="PTHR47074:SF48">
    <property type="entry name" value="POLYNUCLEOTIDYL TRANSFERASE, RIBONUCLEASE H-LIKE SUPERFAMILY PROTEIN"/>
    <property type="match status" value="1"/>
</dbReference>
<sequence>MDDATRIWERAQSLSSDFRFFNLSKPSVFNSSQDNKGWEKPQVGYIKVNVDAAVLNGCSGFGAIARDQDGFVIGGGYKFAEKSMEVIWAELEAFREGLKLAARLNVNNLIVESDSARLVNAINKRAQDITILACASKRSVLFLILLFQSKLIGLDAAATL</sequence>
<reference evidence="2 3" key="1">
    <citation type="journal article" date="2021" name="Plant Biotechnol. J.">
        <title>Multi-omics assisted identification of the key and species-specific regulatory components of drought-tolerant mechanisms in Gossypium stocksii.</title>
        <authorList>
            <person name="Yu D."/>
            <person name="Ke L."/>
            <person name="Zhang D."/>
            <person name="Wu Y."/>
            <person name="Sun Y."/>
            <person name="Mei J."/>
            <person name="Sun J."/>
            <person name="Sun Y."/>
        </authorList>
    </citation>
    <scope>NUCLEOTIDE SEQUENCE [LARGE SCALE GENOMIC DNA]</scope>
    <source>
        <strain evidence="3">cv. E1</strain>
        <tissue evidence="2">Leaf</tissue>
    </source>
</reference>
<proteinExistence type="predicted"/>
<comment type="caution">
    <text evidence="2">The sequence shown here is derived from an EMBL/GenBank/DDBJ whole genome shotgun (WGS) entry which is preliminary data.</text>
</comment>
<dbReference type="InterPro" id="IPR044730">
    <property type="entry name" value="RNase_H-like_dom_plant"/>
</dbReference>
<name>A0A9D3VPU1_9ROSI</name>
<evidence type="ECO:0000313" key="3">
    <source>
        <dbReference type="Proteomes" id="UP000828251"/>
    </source>
</evidence>
<accession>A0A9D3VPU1</accession>
<dbReference type="InterPro" id="IPR012337">
    <property type="entry name" value="RNaseH-like_sf"/>
</dbReference>
<dbReference type="PANTHER" id="PTHR47074">
    <property type="entry name" value="BNAC02G40300D PROTEIN"/>
    <property type="match status" value="1"/>
</dbReference>
<dbReference type="InterPro" id="IPR036397">
    <property type="entry name" value="RNaseH_sf"/>
</dbReference>
<dbReference type="InterPro" id="IPR052929">
    <property type="entry name" value="RNase_H-like_EbsB-rel"/>
</dbReference>
<dbReference type="CDD" id="cd06222">
    <property type="entry name" value="RNase_H_like"/>
    <property type="match status" value="1"/>
</dbReference>
<feature type="domain" description="RNase H type-1" evidence="1">
    <location>
        <begin position="49"/>
        <end position="129"/>
    </location>
</feature>
<keyword evidence="3" id="KW-1185">Reference proteome</keyword>
<dbReference type="AlphaFoldDB" id="A0A9D3VPU1"/>
<dbReference type="OrthoDB" id="1906820at2759"/>
<dbReference type="GO" id="GO:0004523">
    <property type="term" value="F:RNA-DNA hybrid ribonuclease activity"/>
    <property type="evidence" value="ECO:0007669"/>
    <property type="project" value="InterPro"/>
</dbReference>
<dbReference type="GO" id="GO:0003676">
    <property type="term" value="F:nucleic acid binding"/>
    <property type="evidence" value="ECO:0007669"/>
    <property type="project" value="InterPro"/>
</dbReference>
<dbReference type="EMBL" id="JAIQCV010000006">
    <property type="protein sequence ID" value="KAH1091666.1"/>
    <property type="molecule type" value="Genomic_DNA"/>
</dbReference>
<organism evidence="2 3">
    <name type="scientific">Gossypium stocksii</name>
    <dbReference type="NCBI Taxonomy" id="47602"/>
    <lineage>
        <taxon>Eukaryota</taxon>
        <taxon>Viridiplantae</taxon>
        <taxon>Streptophyta</taxon>
        <taxon>Embryophyta</taxon>
        <taxon>Tracheophyta</taxon>
        <taxon>Spermatophyta</taxon>
        <taxon>Magnoliopsida</taxon>
        <taxon>eudicotyledons</taxon>
        <taxon>Gunneridae</taxon>
        <taxon>Pentapetalae</taxon>
        <taxon>rosids</taxon>
        <taxon>malvids</taxon>
        <taxon>Malvales</taxon>
        <taxon>Malvaceae</taxon>
        <taxon>Malvoideae</taxon>
        <taxon>Gossypium</taxon>
    </lineage>
</organism>
<evidence type="ECO:0000259" key="1">
    <source>
        <dbReference type="Pfam" id="PF13456"/>
    </source>
</evidence>
<dbReference type="Gene3D" id="3.30.420.10">
    <property type="entry name" value="Ribonuclease H-like superfamily/Ribonuclease H"/>
    <property type="match status" value="1"/>
</dbReference>
<protein>
    <recommendedName>
        <fullName evidence="1">RNase H type-1 domain-containing protein</fullName>
    </recommendedName>
</protein>
<dbReference type="Proteomes" id="UP000828251">
    <property type="component" value="Unassembled WGS sequence"/>
</dbReference>
<evidence type="ECO:0000313" key="2">
    <source>
        <dbReference type="EMBL" id="KAH1091666.1"/>
    </source>
</evidence>